<name>A0ABT0AFZ6_9SPHN</name>
<sequence length="131" mass="13931">MSRDFPPLLADLMGPLAREVLLIAYLDTQGHALGHVFLGGEDVSAVHGRYRPLIAPALRLGAAGFLLAHNHPSGDPRPSAADIRATHGLQALGRALELEFADHLVVGGRQVTSMRACGLLGGRIERRRCAA</sequence>
<dbReference type="EMBL" id="JALHAT010000032">
    <property type="protein sequence ID" value="MCJ1962108.1"/>
    <property type="molecule type" value="Genomic_DNA"/>
</dbReference>
<dbReference type="CDD" id="cd08071">
    <property type="entry name" value="MPN_DUF2466"/>
    <property type="match status" value="1"/>
</dbReference>
<dbReference type="InterPro" id="IPR020891">
    <property type="entry name" value="UPF0758_CS"/>
</dbReference>
<dbReference type="PROSITE" id="PS01302">
    <property type="entry name" value="UPF0758"/>
    <property type="match status" value="1"/>
</dbReference>
<dbReference type="Gene3D" id="3.40.140.10">
    <property type="entry name" value="Cytidine Deaminase, domain 2"/>
    <property type="match status" value="1"/>
</dbReference>
<evidence type="ECO:0000259" key="6">
    <source>
        <dbReference type="PROSITE" id="PS50249"/>
    </source>
</evidence>
<comment type="caution">
    <text evidence="7">The sequence shown here is derived from an EMBL/GenBank/DDBJ whole genome shotgun (WGS) entry which is preliminary data.</text>
</comment>
<dbReference type="InterPro" id="IPR025657">
    <property type="entry name" value="RadC_JAB"/>
</dbReference>
<keyword evidence="8" id="KW-1185">Reference proteome</keyword>
<dbReference type="RefSeq" id="WP_243801772.1">
    <property type="nucleotide sequence ID" value="NZ_JALHAT010000032.1"/>
</dbReference>
<gene>
    <name evidence="7" type="ORF">MTR65_15550</name>
</gene>
<keyword evidence="5" id="KW-0482">Metalloprotease</keyword>
<keyword evidence="3" id="KW-0378">Hydrolase</keyword>
<dbReference type="InterPro" id="IPR037518">
    <property type="entry name" value="MPN"/>
</dbReference>
<keyword evidence="4" id="KW-0862">Zinc</keyword>
<organism evidence="7 8">
    <name type="scientific">Novosphingobium mangrovi</name>
    <name type="common">ex Hu et al. 2023</name>
    <dbReference type="NCBI Taxonomy" id="2930094"/>
    <lineage>
        <taxon>Bacteria</taxon>
        <taxon>Pseudomonadati</taxon>
        <taxon>Pseudomonadota</taxon>
        <taxon>Alphaproteobacteria</taxon>
        <taxon>Sphingomonadales</taxon>
        <taxon>Sphingomonadaceae</taxon>
        <taxon>Novosphingobium</taxon>
    </lineage>
</organism>
<reference evidence="7" key="1">
    <citation type="submission" date="2022-03" db="EMBL/GenBank/DDBJ databases">
        <title>Identification of a novel bacterium isolated from mangrove sediments.</title>
        <authorList>
            <person name="Pan X."/>
        </authorList>
    </citation>
    <scope>NUCLEOTIDE SEQUENCE</scope>
    <source>
        <strain evidence="7">B2637</strain>
    </source>
</reference>
<evidence type="ECO:0000313" key="7">
    <source>
        <dbReference type="EMBL" id="MCJ1962108.1"/>
    </source>
</evidence>
<dbReference type="Proteomes" id="UP001162802">
    <property type="component" value="Unassembled WGS sequence"/>
</dbReference>
<dbReference type="PROSITE" id="PS50249">
    <property type="entry name" value="MPN"/>
    <property type="match status" value="1"/>
</dbReference>
<evidence type="ECO:0000256" key="1">
    <source>
        <dbReference type="ARBA" id="ARBA00022670"/>
    </source>
</evidence>
<evidence type="ECO:0000256" key="2">
    <source>
        <dbReference type="ARBA" id="ARBA00022723"/>
    </source>
</evidence>
<dbReference type="PANTHER" id="PTHR30471:SF3">
    <property type="entry name" value="UPF0758 PROTEIN YEES-RELATED"/>
    <property type="match status" value="1"/>
</dbReference>
<dbReference type="PANTHER" id="PTHR30471">
    <property type="entry name" value="DNA REPAIR PROTEIN RADC"/>
    <property type="match status" value="1"/>
</dbReference>
<keyword evidence="1" id="KW-0645">Protease</keyword>
<keyword evidence="2" id="KW-0479">Metal-binding</keyword>
<dbReference type="InterPro" id="IPR001405">
    <property type="entry name" value="UPF0758"/>
</dbReference>
<evidence type="ECO:0000256" key="5">
    <source>
        <dbReference type="ARBA" id="ARBA00023049"/>
    </source>
</evidence>
<evidence type="ECO:0000256" key="4">
    <source>
        <dbReference type="ARBA" id="ARBA00022833"/>
    </source>
</evidence>
<proteinExistence type="predicted"/>
<feature type="domain" description="MPN" evidence="6">
    <location>
        <begin position="1"/>
        <end position="120"/>
    </location>
</feature>
<dbReference type="Pfam" id="PF04002">
    <property type="entry name" value="RadC"/>
    <property type="match status" value="1"/>
</dbReference>
<accession>A0ABT0AFZ6</accession>
<protein>
    <submittedName>
        <fullName evidence="7">JAB domain-containing protein</fullName>
    </submittedName>
</protein>
<evidence type="ECO:0000313" key="8">
    <source>
        <dbReference type="Proteomes" id="UP001162802"/>
    </source>
</evidence>
<evidence type="ECO:0000256" key="3">
    <source>
        <dbReference type="ARBA" id="ARBA00022801"/>
    </source>
</evidence>